<accession>A0A9X1V1Y8</accession>
<sequence length="450" mass="49658">MISDRFDIASTGERFYPDENANSRWKLESRSLEIHIKKCIWLYFWLIIFEGALRKWVLPGLAEPLLVIRDPLAIWIIYRSILGGLWQPNRYVIWMLAISMISLGISLILGHGNIVVAIYGLRILIIHFPLIFIIGRIFSQEDVLKLGKIVLWLTIGMTILVGIQFYSPQSAWVNIGVGGDLRGSGFSGAAGFYRVPGTFSFTNGLSLFYGFAAAYIFYFWSSKGTLRLNTWLLIFSSLALLAAVPLSISRGVLFEIILSALFLFAIVGKDPRTIKSIIAVCIAGIVLFFSLGNFSFFETATMAFMERFTTASSVEGGLEGTLIDRFLGGLYTAVTDANASFTGLGLGMGTNAGAKLMLGNREFLIAEGEWARLIGEMGFILGILAILIRGSLVFELLRKAWNDIKSGNKLPWMLMSFGAVNILQGQWAQPTALGFSTLIGGLVIASFKEE</sequence>
<evidence type="ECO:0000313" key="2">
    <source>
        <dbReference type="EMBL" id="MCH4822765.1"/>
    </source>
</evidence>
<gene>
    <name evidence="2" type="ORF">ML462_06235</name>
</gene>
<reference evidence="2" key="1">
    <citation type="submission" date="2022-03" db="EMBL/GenBank/DDBJ databases">
        <title>Gramella crocea sp. nov., isolated from activated sludge of a seafood processing plant.</title>
        <authorList>
            <person name="Zhang X."/>
        </authorList>
    </citation>
    <scope>NUCLEOTIDE SEQUENCE</scope>
    <source>
        <strain evidence="2">YJ019</strain>
    </source>
</reference>
<evidence type="ECO:0000313" key="3">
    <source>
        <dbReference type="Proteomes" id="UP001139226"/>
    </source>
</evidence>
<evidence type="ECO:0000256" key="1">
    <source>
        <dbReference type="SAM" id="Phobius"/>
    </source>
</evidence>
<feature type="transmembrane region" description="Helical" evidence="1">
    <location>
        <begin position="252"/>
        <end position="268"/>
    </location>
</feature>
<dbReference type="Proteomes" id="UP001139226">
    <property type="component" value="Unassembled WGS sequence"/>
</dbReference>
<feature type="transmembrane region" description="Helical" evidence="1">
    <location>
        <begin position="228"/>
        <end position="246"/>
    </location>
</feature>
<keyword evidence="1" id="KW-0812">Transmembrane</keyword>
<keyword evidence="1" id="KW-1133">Transmembrane helix</keyword>
<dbReference type="RefSeq" id="WP_240712886.1">
    <property type="nucleotide sequence ID" value="NZ_JAKVTV010000001.1"/>
</dbReference>
<feature type="transmembrane region" description="Helical" evidence="1">
    <location>
        <begin position="431"/>
        <end position="447"/>
    </location>
</feature>
<dbReference type="EMBL" id="JAKVTV010000001">
    <property type="protein sequence ID" value="MCH4822765.1"/>
    <property type="molecule type" value="Genomic_DNA"/>
</dbReference>
<proteinExistence type="predicted"/>
<dbReference type="AlphaFoldDB" id="A0A9X1V1Y8"/>
<feature type="transmembrane region" description="Helical" evidence="1">
    <location>
        <begin position="116"/>
        <end position="137"/>
    </location>
</feature>
<feature type="transmembrane region" description="Helical" evidence="1">
    <location>
        <begin position="277"/>
        <end position="297"/>
    </location>
</feature>
<name>A0A9X1V1Y8_9FLAO</name>
<feature type="transmembrane region" description="Helical" evidence="1">
    <location>
        <begin position="91"/>
        <end position="110"/>
    </location>
</feature>
<keyword evidence="3" id="KW-1185">Reference proteome</keyword>
<feature type="transmembrane region" description="Helical" evidence="1">
    <location>
        <begin position="377"/>
        <end position="397"/>
    </location>
</feature>
<keyword evidence="1" id="KW-0472">Membrane</keyword>
<protein>
    <submittedName>
        <fullName evidence="2">Uncharacterized protein</fullName>
    </submittedName>
</protein>
<feature type="transmembrane region" description="Helical" evidence="1">
    <location>
        <begin position="201"/>
        <end position="221"/>
    </location>
</feature>
<organism evidence="2 3">
    <name type="scientific">Christiangramia lutea</name>
    <dbReference type="NCBI Taxonomy" id="1607951"/>
    <lineage>
        <taxon>Bacteria</taxon>
        <taxon>Pseudomonadati</taxon>
        <taxon>Bacteroidota</taxon>
        <taxon>Flavobacteriia</taxon>
        <taxon>Flavobacteriales</taxon>
        <taxon>Flavobacteriaceae</taxon>
        <taxon>Christiangramia</taxon>
    </lineage>
</organism>
<feature type="transmembrane region" description="Helical" evidence="1">
    <location>
        <begin position="149"/>
        <end position="167"/>
    </location>
</feature>
<comment type="caution">
    <text evidence="2">The sequence shown here is derived from an EMBL/GenBank/DDBJ whole genome shotgun (WGS) entry which is preliminary data.</text>
</comment>